<dbReference type="AlphaFoldDB" id="A0A538TZP9"/>
<dbReference type="GO" id="GO:0016787">
    <property type="term" value="F:hydrolase activity"/>
    <property type="evidence" value="ECO:0007669"/>
    <property type="project" value="UniProtKB-KW"/>
</dbReference>
<dbReference type="PANTHER" id="PTHR23131:SF0">
    <property type="entry name" value="ENDORIBONUCLEASE LACTB2"/>
    <property type="match status" value="1"/>
</dbReference>
<sequence>TDYFLAHVPDGQEATILAGELAEGGWVHPRLALERWRAGHETIAAPILWTLIALAEGGDDLAARLAEAPRRAAAPARRIELKWGIVLHPMKTRPLPPATHTNAYLVGESEMALIDPGSGEAEELESLFELIDALRADGRRPRIILLTHDHPDHLGGLEAVRARYRLPVAAHAETARHVRVDLVLKDGDWIPLVPGAGDWNLRALHTPGHARGHLCFLHPRTRSLFTGDHIPGGGGTVIIDPPEGDMSAYLRSLERLLSEPVETLFPGHGAPQGAAERRIRGLIRHRLEREAQVAQALTPEPASLRELVARAYTDTPPALWGYAERSLLAHLIKLEAEGRAQRAGEGWRRP</sequence>
<dbReference type="Pfam" id="PF17778">
    <property type="entry name" value="WHD_BLACT"/>
    <property type="match status" value="1"/>
</dbReference>
<dbReference type="InterPro" id="IPR041516">
    <property type="entry name" value="LACTB2_WH"/>
</dbReference>
<dbReference type="InterPro" id="IPR036866">
    <property type="entry name" value="RibonucZ/Hydroxyglut_hydro"/>
</dbReference>
<protein>
    <submittedName>
        <fullName evidence="2">MBL fold metallo-hydrolase</fullName>
    </submittedName>
</protein>
<name>A0A538TZP9_UNCEI</name>
<evidence type="ECO:0000259" key="1">
    <source>
        <dbReference type="SMART" id="SM00849"/>
    </source>
</evidence>
<dbReference type="SMART" id="SM00849">
    <property type="entry name" value="Lactamase_B"/>
    <property type="match status" value="1"/>
</dbReference>
<dbReference type="Proteomes" id="UP000319771">
    <property type="component" value="Unassembled WGS sequence"/>
</dbReference>
<dbReference type="PANTHER" id="PTHR23131">
    <property type="entry name" value="ENDORIBONUCLEASE LACTB2"/>
    <property type="match status" value="1"/>
</dbReference>
<dbReference type="Gene3D" id="3.60.15.10">
    <property type="entry name" value="Ribonuclease Z/Hydroxyacylglutathione hydrolase-like"/>
    <property type="match status" value="1"/>
</dbReference>
<dbReference type="Gene3D" id="1.10.10.10">
    <property type="entry name" value="Winged helix-like DNA-binding domain superfamily/Winged helix DNA-binding domain"/>
    <property type="match status" value="1"/>
</dbReference>
<dbReference type="InterPro" id="IPR050662">
    <property type="entry name" value="Sec-metab_biosynth-thioest"/>
</dbReference>
<proteinExistence type="predicted"/>
<organism evidence="2 3">
    <name type="scientific">Eiseniibacteriota bacterium</name>
    <dbReference type="NCBI Taxonomy" id="2212470"/>
    <lineage>
        <taxon>Bacteria</taxon>
        <taxon>Candidatus Eiseniibacteriota</taxon>
    </lineage>
</organism>
<dbReference type="Pfam" id="PF00753">
    <property type="entry name" value="Lactamase_B"/>
    <property type="match status" value="1"/>
</dbReference>
<comment type="caution">
    <text evidence="2">The sequence shown here is derived from an EMBL/GenBank/DDBJ whole genome shotgun (WGS) entry which is preliminary data.</text>
</comment>
<evidence type="ECO:0000313" key="3">
    <source>
        <dbReference type="Proteomes" id="UP000319771"/>
    </source>
</evidence>
<dbReference type="Gene3D" id="3.90.79.10">
    <property type="entry name" value="Nucleoside Triphosphate Pyrophosphohydrolase"/>
    <property type="match status" value="1"/>
</dbReference>
<dbReference type="EMBL" id="VBPB01000344">
    <property type="protein sequence ID" value="TMQ69073.1"/>
    <property type="molecule type" value="Genomic_DNA"/>
</dbReference>
<feature type="non-terminal residue" evidence="2">
    <location>
        <position position="1"/>
    </location>
</feature>
<accession>A0A538TZP9</accession>
<dbReference type="CDD" id="cd16278">
    <property type="entry name" value="metallo-hydrolase-like_MBL-fold"/>
    <property type="match status" value="1"/>
</dbReference>
<gene>
    <name evidence="2" type="ORF">E6K81_15745</name>
</gene>
<dbReference type="InterPro" id="IPR036388">
    <property type="entry name" value="WH-like_DNA-bd_sf"/>
</dbReference>
<reference evidence="2 3" key="1">
    <citation type="journal article" date="2019" name="Nat. Microbiol.">
        <title>Mediterranean grassland soil C-N compound turnover is dependent on rainfall and depth, and is mediated by genomically divergent microorganisms.</title>
        <authorList>
            <person name="Diamond S."/>
            <person name="Andeer P.F."/>
            <person name="Li Z."/>
            <person name="Crits-Christoph A."/>
            <person name="Burstein D."/>
            <person name="Anantharaman K."/>
            <person name="Lane K.R."/>
            <person name="Thomas B.C."/>
            <person name="Pan C."/>
            <person name="Northen T.R."/>
            <person name="Banfield J.F."/>
        </authorList>
    </citation>
    <scope>NUCLEOTIDE SEQUENCE [LARGE SCALE GENOMIC DNA]</scope>
    <source>
        <strain evidence="2">WS_11</strain>
    </source>
</reference>
<evidence type="ECO:0000313" key="2">
    <source>
        <dbReference type="EMBL" id="TMQ69073.1"/>
    </source>
</evidence>
<keyword evidence="2" id="KW-0378">Hydrolase</keyword>
<dbReference type="InterPro" id="IPR001279">
    <property type="entry name" value="Metallo-B-lactamas"/>
</dbReference>
<feature type="domain" description="Metallo-beta-lactamase" evidence="1">
    <location>
        <begin position="100"/>
        <end position="268"/>
    </location>
</feature>
<dbReference type="SUPFAM" id="SSF56281">
    <property type="entry name" value="Metallo-hydrolase/oxidoreductase"/>
    <property type="match status" value="1"/>
</dbReference>